<protein>
    <submittedName>
        <fullName evidence="1">Uncharacterized protein</fullName>
    </submittedName>
</protein>
<gene>
    <name evidence="1" type="ORF">CTI12_AA552590</name>
</gene>
<dbReference type="AlphaFoldDB" id="A0A2U1KWY4"/>
<comment type="caution">
    <text evidence="1">The sequence shown here is derived from an EMBL/GenBank/DDBJ whole genome shotgun (WGS) entry which is preliminary data.</text>
</comment>
<sequence length="83" mass="8938">MSPNEITSSEEYTCVVSIKDGCAIMTHSYGGMVIDCDPILRSIVATTLGGATTLWRMLGNLPMTQNLRSVLSIVTFVGKILSK</sequence>
<proteinExistence type="predicted"/>
<accession>A0A2U1KWY4</accession>
<reference evidence="1 2" key="1">
    <citation type="journal article" date="2018" name="Mol. Plant">
        <title>The genome of Artemisia annua provides insight into the evolution of Asteraceae family and artemisinin biosynthesis.</title>
        <authorList>
            <person name="Shen Q."/>
            <person name="Zhang L."/>
            <person name="Liao Z."/>
            <person name="Wang S."/>
            <person name="Yan T."/>
            <person name="Shi P."/>
            <person name="Liu M."/>
            <person name="Fu X."/>
            <person name="Pan Q."/>
            <person name="Wang Y."/>
            <person name="Lv Z."/>
            <person name="Lu X."/>
            <person name="Zhang F."/>
            <person name="Jiang W."/>
            <person name="Ma Y."/>
            <person name="Chen M."/>
            <person name="Hao X."/>
            <person name="Li L."/>
            <person name="Tang Y."/>
            <person name="Lv G."/>
            <person name="Zhou Y."/>
            <person name="Sun X."/>
            <person name="Brodelius P.E."/>
            <person name="Rose J.K.C."/>
            <person name="Tang K."/>
        </authorList>
    </citation>
    <scope>NUCLEOTIDE SEQUENCE [LARGE SCALE GENOMIC DNA]</scope>
    <source>
        <strain evidence="2">cv. Huhao1</strain>
        <tissue evidence="1">Leaf</tissue>
    </source>
</reference>
<dbReference type="Proteomes" id="UP000245207">
    <property type="component" value="Unassembled WGS sequence"/>
</dbReference>
<organism evidence="1 2">
    <name type="scientific">Artemisia annua</name>
    <name type="common">Sweet wormwood</name>
    <dbReference type="NCBI Taxonomy" id="35608"/>
    <lineage>
        <taxon>Eukaryota</taxon>
        <taxon>Viridiplantae</taxon>
        <taxon>Streptophyta</taxon>
        <taxon>Embryophyta</taxon>
        <taxon>Tracheophyta</taxon>
        <taxon>Spermatophyta</taxon>
        <taxon>Magnoliopsida</taxon>
        <taxon>eudicotyledons</taxon>
        <taxon>Gunneridae</taxon>
        <taxon>Pentapetalae</taxon>
        <taxon>asterids</taxon>
        <taxon>campanulids</taxon>
        <taxon>Asterales</taxon>
        <taxon>Asteraceae</taxon>
        <taxon>Asteroideae</taxon>
        <taxon>Anthemideae</taxon>
        <taxon>Artemisiinae</taxon>
        <taxon>Artemisia</taxon>
    </lineage>
</organism>
<evidence type="ECO:0000313" key="2">
    <source>
        <dbReference type="Proteomes" id="UP000245207"/>
    </source>
</evidence>
<evidence type="ECO:0000313" key="1">
    <source>
        <dbReference type="EMBL" id="PWA41258.1"/>
    </source>
</evidence>
<name>A0A2U1KWY4_ARTAN</name>
<keyword evidence="2" id="KW-1185">Reference proteome</keyword>
<dbReference type="EMBL" id="PKPP01013198">
    <property type="protein sequence ID" value="PWA41258.1"/>
    <property type="molecule type" value="Genomic_DNA"/>
</dbReference>